<comment type="caution">
    <text evidence="2">The sequence shown here is derived from an EMBL/GenBank/DDBJ whole genome shotgun (WGS) entry which is preliminary data.</text>
</comment>
<sequence length="386" mass="43650">MMKLIKKLLFILFGLILLLSLWLVLADRTYLVEAVRVTWLQGKGDVTIDDFRLQKTRIVKKGRPQTWKKHTDYNKVTLSPEIRQLHDSLQSLAFLVIKDGKLLQERYFREGGPDHATGLWSVTKSFTAMMMLKAIEEGHIGNVDDPLTQYLPDWPVTQDPALTLKHLGSMNTGLFWDEQAHDPLALITKLNFTSDLEAFVLEDMYAVSPPGTKQHYNSGGTQTLGLVLDRILQNTTISEYFATRFWQPLGCENHGQFLVDGQGFEKTFGGMVSTARDLSKFGQLLLNRGQWQGKQLLSEASIRQLTTKPYNNTTYTFGMWTGAFEGTPFYYLSGFLGQVCIVVPEHNLVITRLGHKATAKPHLEAVSPDVYDYIAEAIRISNDSLD</sequence>
<feature type="domain" description="Beta-lactamase-related" evidence="1">
    <location>
        <begin position="83"/>
        <end position="358"/>
    </location>
</feature>
<proteinExistence type="predicted"/>
<gene>
    <name evidence="2" type="ORF">B7P33_04200</name>
</gene>
<dbReference type="Proteomes" id="UP000219559">
    <property type="component" value="Unassembled WGS sequence"/>
</dbReference>
<keyword evidence="3" id="KW-1185">Reference proteome</keyword>
<dbReference type="Gene3D" id="3.40.710.10">
    <property type="entry name" value="DD-peptidase/beta-lactamase superfamily"/>
    <property type="match status" value="1"/>
</dbReference>
<protein>
    <recommendedName>
        <fullName evidence="1">Beta-lactamase-related domain-containing protein</fullName>
    </recommendedName>
</protein>
<name>A0A2A4GER5_9FLAO</name>
<reference evidence="2 3" key="1">
    <citation type="submission" date="2017-04" db="EMBL/GenBank/DDBJ databases">
        <title>A new member of the family Flavobacteriaceae isolated from ascidians.</title>
        <authorList>
            <person name="Chen L."/>
        </authorList>
    </citation>
    <scope>NUCLEOTIDE SEQUENCE [LARGE SCALE GENOMIC DNA]</scope>
    <source>
        <strain evidence="2 3">HQA918</strain>
    </source>
</reference>
<dbReference type="OrthoDB" id="9773047at2"/>
<dbReference type="PANTHER" id="PTHR43283">
    <property type="entry name" value="BETA-LACTAMASE-RELATED"/>
    <property type="match status" value="1"/>
</dbReference>
<dbReference type="InterPro" id="IPR001466">
    <property type="entry name" value="Beta-lactam-related"/>
</dbReference>
<dbReference type="SUPFAM" id="SSF56601">
    <property type="entry name" value="beta-lactamase/transpeptidase-like"/>
    <property type="match status" value="1"/>
</dbReference>
<accession>A0A2A4GER5</accession>
<dbReference type="InterPro" id="IPR012338">
    <property type="entry name" value="Beta-lactam/transpept-like"/>
</dbReference>
<dbReference type="RefSeq" id="WP_097442026.1">
    <property type="nucleotide sequence ID" value="NZ_NBWU01000001.1"/>
</dbReference>
<dbReference type="PANTHER" id="PTHR43283:SF7">
    <property type="entry name" value="BETA-LACTAMASE-RELATED DOMAIN-CONTAINING PROTEIN"/>
    <property type="match status" value="1"/>
</dbReference>
<dbReference type="Pfam" id="PF00144">
    <property type="entry name" value="Beta-lactamase"/>
    <property type="match status" value="1"/>
</dbReference>
<organism evidence="2 3">
    <name type="scientific">Sediminicola luteus</name>
    <dbReference type="NCBI Taxonomy" id="319238"/>
    <lineage>
        <taxon>Bacteria</taxon>
        <taxon>Pseudomonadati</taxon>
        <taxon>Bacteroidota</taxon>
        <taxon>Flavobacteriia</taxon>
        <taxon>Flavobacteriales</taxon>
        <taxon>Flavobacteriaceae</taxon>
        <taxon>Sediminicola</taxon>
    </lineage>
</organism>
<evidence type="ECO:0000313" key="2">
    <source>
        <dbReference type="EMBL" id="PCE66504.1"/>
    </source>
</evidence>
<dbReference type="EMBL" id="NBWU01000001">
    <property type="protein sequence ID" value="PCE66504.1"/>
    <property type="molecule type" value="Genomic_DNA"/>
</dbReference>
<dbReference type="AlphaFoldDB" id="A0A2A4GER5"/>
<dbReference type="InterPro" id="IPR050789">
    <property type="entry name" value="Diverse_Enzym_Activities"/>
</dbReference>
<evidence type="ECO:0000259" key="1">
    <source>
        <dbReference type="Pfam" id="PF00144"/>
    </source>
</evidence>
<evidence type="ECO:0000313" key="3">
    <source>
        <dbReference type="Proteomes" id="UP000219559"/>
    </source>
</evidence>